<dbReference type="HOGENOM" id="CLU_369604_0_0_1"/>
<dbReference type="InterPro" id="IPR016135">
    <property type="entry name" value="UBQ-conjugating_enzyme/RWD"/>
</dbReference>
<dbReference type="PANTHER" id="PTHR46082:SF6">
    <property type="entry name" value="AAA+ ATPASE DOMAIN-CONTAINING PROTEIN-RELATED"/>
    <property type="match status" value="1"/>
</dbReference>
<sequence>MPVKTPRERADFEIALICALPLEAECVQELFDKFWEDEGKNFRKAPGDPSVYTTGVIGQHNVVLAYMPGIGTTPAAAVAGSLRVSFPNIKLALVVGICGGMPYGTGTDQEEIMLGDVIISQALLQYDFGRRRPRGFEKEDIRDTLARPSPEIRAIQAKLRTSRYKQRMQNNMITFLQDIQRKRPEIRYRGQENDILYHSSYIHRHPPGTCDGCKRDGEICELALKTECEDLGCDSIMRVKRSRSMGGSTTQPVVHFGIMASGNTVMASGQHRDLMAQADGIIGFEMEGAGVWDYFPSIVIKGVCDYTDSHKRKGWQRYAAATAAACAKAFLVQWSEDEVPICSEPVRPAPFDHISEFIGRTEELKHLQQAIFDPEGRRIVSLLDAGVDWPSSLSVKSSQSTPIAQSSKSKSTGIFLNASGRLEMPEEQCRATTLLPKLTYLPLAIVQAPSYIPTTQETVSAYLELMDKSEDKVSKLLSEDCGDYSRYSAETSPRLEAELSLLEAMYPGNITFDSRSRDLLFTPSDSQRSALLLRLPDQYPEKGVPEVISACDNSRNDIRDRIRRAIDGLGAEGIGGEVLDQVVSIFEDEISGTASDLTACSVGGSKGKEQQAARDQSAGSLPRSRTVIIWLHHLLATSKRKLAVNPTASSPALSPSSAVSGITKPGYPGIMVFSGPSDLVDSHLRELKALNWQAFQVRYDSDENAGQEEQERDEWIFSHEKGKIIEVESMAEVVKDIVKEGNKQLFLEAVGVK</sequence>
<name>A0A0D2HLX4_CLAB1</name>
<dbReference type="PROSITE" id="PS50908">
    <property type="entry name" value="RWD"/>
    <property type="match status" value="1"/>
</dbReference>
<keyword evidence="3" id="KW-1185">Reference proteome</keyword>
<dbReference type="Pfam" id="PF01048">
    <property type="entry name" value="PNP_UDP_1"/>
    <property type="match status" value="1"/>
</dbReference>
<proteinExistence type="predicted"/>
<dbReference type="CDD" id="cd11605">
    <property type="entry name" value="RWD_DRWD_ELF-like"/>
    <property type="match status" value="1"/>
</dbReference>
<protein>
    <recommendedName>
        <fullName evidence="1">RWD domain-containing protein</fullName>
    </recommendedName>
</protein>
<dbReference type="PANTHER" id="PTHR46082">
    <property type="entry name" value="ATP/GTP-BINDING PROTEIN-RELATED"/>
    <property type="match status" value="1"/>
</dbReference>
<accession>A0A0D2HLX4</accession>
<dbReference type="SUPFAM" id="SSF53167">
    <property type="entry name" value="Purine and uridine phosphorylases"/>
    <property type="match status" value="1"/>
</dbReference>
<reference evidence="2" key="1">
    <citation type="submission" date="2015-01" db="EMBL/GenBank/DDBJ databases">
        <title>The Genome Sequence of Cladophialophora bantiana CBS 173.52.</title>
        <authorList>
            <consortium name="The Broad Institute Genomics Platform"/>
            <person name="Cuomo C."/>
            <person name="de Hoog S."/>
            <person name="Gorbushina A."/>
            <person name="Stielow B."/>
            <person name="Teixiera M."/>
            <person name="Abouelleil A."/>
            <person name="Chapman S.B."/>
            <person name="Priest M."/>
            <person name="Young S.K."/>
            <person name="Wortman J."/>
            <person name="Nusbaum C."/>
            <person name="Birren B."/>
        </authorList>
    </citation>
    <scope>NUCLEOTIDE SEQUENCE [LARGE SCALE GENOMIC DNA]</scope>
    <source>
        <strain evidence="2">CBS 173.52</strain>
    </source>
</reference>
<feature type="domain" description="RWD" evidence="1">
    <location>
        <begin position="497"/>
        <end position="593"/>
    </location>
</feature>
<evidence type="ECO:0000313" key="3">
    <source>
        <dbReference type="Proteomes" id="UP000053789"/>
    </source>
</evidence>
<dbReference type="InterPro" id="IPR006575">
    <property type="entry name" value="RWD_dom"/>
</dbReference>
<dbReference type="Proteomes" id="UP000053789">
    <property type="component" value="Unassembled WGS sequence"/>
</dbReference>
<dbReference type="EMBL" id="KN846990">
    <property type="protein sequence ID" value="KIW91800.1"/>
    <property type="molecule type" value="Genomic_DNA"/>
</dbReference>
<dbReference type="Gene3D" id="3.40.50.1580">
    <property type="entry name" value="Nucleoside phosphorylase domain"/>
    <property type="match status" value="1"/>
</dbReference>
<dbReference type="InterPro" id="IPR053137">
    <property type="entry name" value="NLR-like"/>
</dbReference>
<organism evidence="2 3">
    <name type="scientific">Cladophialophora bantiana (strain ATCC 10958 / CBS 173.52 / CDC B-1940 / NIH 8579)</name>
    <name type="common">Xylohypha bantiana</name>
    <dbReference type="NCBI Taxonomy" id="1442370"/>
    <lineage>
        <taxon>Eukaryota</taxon>
        <taxon>Fungi</taxon>
        <taxon>Dikarya</taxon>
        <taxon>Ascomycota</taxon>
        <taxon>Pezizomycotina</taxon>
        <taxon>Eurotiomycetes</taxon>
        <taxon>Chaetothyriomycetidae</taxon>
        <taxon>Chaetothyriales</taxon>
        <taxon>Herpotrichiellaceae</taxon>
        <taxon>Cladophialophora</taxon>
    </lineage>
</organism>
<dbReference type="InterPro" id="IPR035994">
    <property type="entry name" value="Nucleoside_phosphorylase_sf"/>
</dbReference>
<dbReference type="GO" id="GO:0003824">
    <property type="term" value="F:catalytic activity"/>
    <property type="evidence" value="ECO:0007669"/>
    <property type="project" value="InterPro"/>
</dbReference>
<evidence type="ECO:0000313" key="2">
    <source>
        <dbReference type="EMBL" id="KIW91800.1"/>
    </source>
</evidence>
<dbReference type="GO" id="GO:0009116">
    <property type="term" value="P:nucleoside metabolic process"/>
    <property type="evidence" value="ECO:0007669"/>
    <property type="project" value="InterPro"/>
</dbReference>
<gene>
    <name evidence="2" type="ORF">Z519_07770</name>
</gene>
<dbReference type="AlphaFoldDB" id="A0A0D2HLX4"/>
<evidence type="ECO:0000259" key="1">
    <source>
        <dbReference type="PROSITE" id="PS50908"/>
    </source>
</evidence>
<dbReference type="RefSeq" id="XP_016618469.1">
    <property type="nucleotide sequence ID" value="XM_016765500.1"/>
</dbReference>
<dbReference type="SUPFAM" id="SSF54495">
    <property type="entry name" value="UBC-like"/>
    <property type="match status" value="1"/>
</dbReference>
<dbReference type="OrthoDB" id="1658288at2759"/>
<dbReference type="InterPro" id="IPR000845">
    <property type="entry name" value="Nucleoside_phosphorylase_d"/>
</dbReference>
<dbReference type="GeneID" id="27700698"/>